<name>A0A7W3YDF7_9GAMM</name>
<dbReference type="EMBL" id="JACHTE010000003">
    <property type="protein sequence ID" value="MBB1087734.1"/>
    <property type="molecule type" value="Genomic_DNA"/>
</dbReference>
<protein>
    <recommendedName>
        <fullName evidence="5">Lipoprotein</fullName>
    </recommendedName>
</protein>
<evidence type="ECO:0000313" key="4">
    <source>
        <dbReference type="Proteomes" id="UP000552587"/>
    </source>
</evidence>
<dbReference type="Proteomes" id="UP000552587">
    <property type="component" value="Unassembled WGS sequence"/>
</dbReference>
<evidence type="ECO:0000256" key="1">
    <source>
        <dbReference type="SAM" id="MobiDB-lite"/>
    </source>
</evidence>
<evidence type="ECO:0008006" key="5">
    <source>
        <dbReference type="Google" id="ProtNLM"/>
    </source>
</evidence>
<dbReference type="RefSeq" id="WP_182668527.1">
    <property type="nucleotide sequence ID" value="NZ_JACHTE010000003.1"/>
</dbReference>
<sequence length="75" mass="7587">MRRLHLTGIIALAILASACSKPQAPDKEQPPEPQAPTATGMRDAIQAPIDRAKAAGDAVQDAADAQDAAIEAAGG</sequence>
<keyword evidence="2" id="KW-0732">Signal</keyword>
<comment type="caution">
    <text evidence="3">The sequence shown here is derived from an EMBL/GenBank/DDBJ whole genome shotgun (WGS) entry which is preliminary data.</text>
</comment>
<feature type="region of interest" description="Disordered" evidence="1">
    <location>
        <begin position="20"/>
        <end position="42"/>
    </location>
</feature>
<feature type="signal peptide" evidence="2">
    <location>
        <begin position="1"/>
        <end position="24"/>
    </location>
</feature>
<gene>
    <name evidence="3" type="ORF">H4F99_04445</name>
</gene>
<evidence type="ECO:0000256" key="2">
    <source>
        <dbReference type="SAM" id="SignalP"/>
    </source>
</evidence>
<accession>A0A7W3YDF7</accession>
<dbReference type="PROSITE" id="PS51257">
    <property type="entry name" value="PROKAR_LIPOPROTEIN"/>
    <property type="match status" value="1"/>
</dbReference>
<proteinExistence type="predicted"/>
<dbReference type="AlphaFoldDB" id="A0A7W3YDF7"/>
<organism evidence="3 4">
    <name type="scientific">Marilutibacter penaei</name>
    <dbReference type="NCBI Taxonomy" id="2759900"/>
    <lineage>
        <taxon>Bacteria</taxon>
        <taxon>Pseudomonadati</taxon>
        <taxon>Pseudomonadota</taxon>
        <taxon>Gammaproteobacteria</taxon>
        <taxon>Lysobacterales</taxon>
        <taxon>Lysobacteraceae</taxon>
        <taxon>Marilutibacter</taxon>
    </lineage>
</organism>
<keyword evidence="4" id="KW-1185">Reference proteome</keyword>
<reference evidence="3 4" key="1">
    <citation type="submission" date="2020-07" db="EMBL/GenBank/DDBJ databases">
        <authorList>
            <person name="Xu S."/>
            <person name="Li A."/>
        </authorList>
    </citation>
    <scope>NUCLEOTIDE SEQUENCE [LARGE SCALE GENOMIC DNA]</scope>
    <source>
        <strain evidence="3 4">SG-8</strain>
    </source>
</reference>
<feature type="chain" id="PRO_5031447462" description="Lipoprotein" evidence="2">
    <location>
        <begin position="25"/>
        <end position="75"/>
    </location>
</feature>
<evidence type="ECO:0000313" key="3">
    <source>
        <dbReference type="EMBL" id="MBB1087734.1"/>
    </source>
</evidence>